<proteinExistence type="predicted"/>
<evidence type="ECO:0000313" key="2">
    <source>
        <dbReference type="EMBL" id="AST56267.1"/>
    </source>
</evidence>
<dbReference type="PANTHER" id="PTHR38032">
    <property type="entry name" value="POLYMERASE-RELATED"/>
    <property type="match status" value="1"/>
</dbReference>
<dbReference type="EMBL" id="CP016893">
    <property type="protein sequence ID" value="AST59215.1"/>
    <property type="molecule type" value="Genomic_DNA"/>
</dbReference>
<dbReference type="InterPro" id="IPR046865">
    <property type="entry name" value="FapA_b_solenoid"/>
</dbReference>
<dbReference type="Gene3D" id="2.160.20.70">
    <property type="match status" value="1"/>
</dbReference>
<reference evidence="2 4" key="1">
    <citation type="submission" date="2016-08" db="EMBL/GenBank/DDBJ databases">
        <title>A novel genetic cassette of butanologenic Thermoanaerobacterium thermosaccharolyticum that directly convert cellulose to butanol.</title>
        <authorList>
            <person name="Li T."/>
            <person name="He J."/>
        </authorList>
    </citation>
    <scope>NUCLEOTIDE SEQUENCE [LARGE SCALE GENOMIC DNA]</scope>
    <source>
        <strain evidence="2 4">TG57</strain>
    </source>
</reference>
<feature type="domain" description="Flagellar Assembly Protein A N-terminal region" evidence="1">
    <location>
        <begin position="131"/>
        <end position="326"/>
    </location>
</feature>
<dbReference type="InterPro" id="IPR005646">
    <property type="entry name" value="FapA"/>
</dbReference>
<dbReference type="PANTHER" id="PTHR38032:SF1">
    <property type="entry name" value="RNA-BINDING PROTEIN KHPB N-TERMINAL DOMAIN-CONTAINING PROTEIN"/>
    <property type="match status" value="1"/>
</dbReference>
<dbReference type="GO" id="GO:0016787">
    <property type="term" value="F:hydrolase activity"/>
    <property type="evidence" value="ECO:0007669"/>
    <property type="project" value="UniProtKB-KW"/>
</dbReference>
<gene>
    <name evidence="2" type="ORF">Thert_00004</name>
    <name evidence="3" type="ORF">Thert_03505</name>
</gene>
<organism evidence="2 4">
    <name type="scientific">Thermoanaerobacterium thermosaccharolyticum</name>
    <name type="common">Clostridium thermosaccharolyticum</name>
    <dbReference type="NCBI Taxonomy" id="1517"/>
    <lineage>
        <taxon>Bacteria</taxon>
        <taxon>Bacillati</taxon>
        <taxon>Bacillota</taxon>
        <taxon>Clostridia</taxon>
        <taxon>Thermoanaerobacterales</taxon>
        <taxon>Thermoanaerobacteraceae</taxon>
        <taxon>Thermoanaerobacterium</taxon>
    </lineage>
</organism>
<dbReference type="Proteomes" id="UP000214975">
    <property type="component" value="Chromosome"/>
</dbReference>
<dbReference type="AlphaFoldDB" id="A0A223HV81"/>
<dbReference type="Pfam" id="PF03961">
    <property type="entry name" value="FapA"/>
    <property type="match status" value="1"/>
</dbReference>
<dbReference type="Pfam" id="PF20250">
    <property type="entry name" value="FapA_N"/>
    <property type="match status" value="1"/>
</dbReference>
<dbReference type="RefSeq" id="WP_015311485.1">
    <property type="nucleotide sequence ID" value="NZ_CP016893.1"/>
</dbReference>
<name>A0A223HV81_THETR</name>
<evidence type="ECO:0000259" key="1">
    <source>
        <dbReference type="Pfam" id="PF20250"/>
    </source>
</evidence>
<accession>A0A223HV81</accession>
<protein>
    <submittedName>
        <fullName evidence="2">Polymerase with PALM domain, HD hydrolase domain and Zn ribbon</fullName>
    </submittedName>
    <submittedName>
        <fullName evidence="3">Polymerase with palm HD hydrolase domain and Zn ribbon</fullName>
    </submittedName>
</protein>
<dbReference type="InterPro" id="IPR016098">
    <property type="entry name" value="CAP/MinC_C"/>
</dbReference>
<sequence>MLFTAFDIEEAITKAKDFYKCDEKNLKIQTIKNPYRRFWGLINKPGEFSIEYIEPKQKKEIEKKEEGKVQILSGKIQVTDPSPEGKYASIIADDPNIEVYINGKMTTGIAIVTEKDRIDLKAKSIAPSTEIKVDISSDKLKATLTVEKKTGRKYFVKDTKSENSIYIRSEYEEIPAPNVTVEQCISELIKANVKMKFINIQAIYDLVNSPGGGSSVVAEGIAPVHGINSKIKYLFHNSSYRNPAFETNEKVDLLNHTIIPTVNIGEVLAIKTMPAMPGTDGESVTGEIIKAHQGKDLPLKAGSGTVLLENNTKIVAIASGRPILRNGIVSVVPVLTIPHDVDVETGNVYFDGDIVIKGNIMNNMRVESKGNIIIYGNVNHANITANYNIEVYGNIIGSTVQAGISVINYLSVLPKMEQIHIILKELYDKFSVAKPVKYSQISNQLLQTANSSSEKLKKHIDEIKNLSAILADEDVKKVSLILNKIQTLLLHINTDLINNIDQIQSVEEDVNNFIAEMKNIYDKRANIIFHYAQNSFIQANGNILVKGQGCYQTKLIARNAIVFQQPSSLVRGGILIAGKNIKMGIVGSPSGIATYCKVLDKNGKISAVHYYDNTTLNINDNIKKVEHGFTSPDYIENRIQGS</sequence>
<evidence type="ECO:0000313" key="3">
    <source>
        <dbReference type="EMBL" id="AST59215.1"/>
    </source>
</evidence>
<dbReference type="EMBL" id="CP016893">
    <property type="protein sequence ID" value="AST56267.1"/>
    <property type="molecule type" value="Genomic_DNA"/>
</dbReference>
<evidence type="ECO:0000313" key="4">
    <source>
        <dbReference type="Proteomes" id="UP000214975"/>
    </source>
</evidence>
<keyword evidence="2" id="KW-0378">Hydrolase</keyword>
<dbReference type="InterPro" id="IPR046866">
    <property type="entry name" value="FapA_N"/>
</dbReference>